<evidence type="ECO:0000313" key="7">
    <source>
        <dbReference type="Proteomes" id="UP000032221"/>
    </source>
</evidence>
<dbReference type="InterPro" id="IPR001647">
    <property type="entry name" value="HTH_TetR"/>
</dbReference>
<sequence length="205" mass="22671">MVDLPSLAAAVLAGGHGDANDARNRMLDAARTEFINHGIARTSVATIATRAGVSRPTLYRQCGDKDQIVASVVQREVIDFFTRGAAAIATAQTTEDKMVEIFVMGMRECREHPLVQALKDFENEAFTRRLFTLDTPDYRSMISVLAMFLADSDYPPAAAERALDFALRVTATLLIAPSEFLPTDDDENTREFARRYLIPVLQASR</sequence>
<accession>A0A0D1L4S7</accession>
<dbReference type="RefSeq" id="WP_043986454.1">
    <property type="nucleotide sequence ID" value="NZ_JXST01000022.1"/>
</dbReference>
<feature type="domain" description="HTH tetR-type" evidence="5">
    <location>
        <begin position="20"/>
        <end position="80"/>
    </location>
</feature>
<dbReference type="Proteomes" id="UP000032221">
    <property type="component" value="Unassembled WGS sequence"/>
</dbReference>
<dbReference type="Gene3D" id="1.10.357.10">
    <property type="entry name" value="Tetracycline Repressor, domain 2"/>
    <property type="match status" value="1"/>
</dbReference>
<evidence type="ECO:0000256" key="3">
    <source>
        <dbReference type="ARBA" id="ARBA00023163"/>
    </source>
</evidence>
<keyword evidence="2 4" id="KW-0238">DNA-binding</keyword>
<dbReference type="PATRIC" id="fig|280871.6.peg.3452"/>
<dbReference type="Pfam" id="PF00440">
    <property type="entry name" value="TetR_N"/>
    <property type="match status" value="1"/>
</dbReference>
<organism evidence="6 7">
    <name type="scientific">Mycolicibacterium llatzerense</name>
    <dbReference type="NCBI Taxonomy" id="280871"/>
    <lineage>
        <taxon>Bacteria</taxon>
        <taxon>Bacillati</taxon>
        <taxon>Actinomycetota</taxon>
        <taxon>Actinomycetes</taxon>
        <taxon>Mycobacteriales</taxon>
        <taxon>Mycobacteriaceae</taxon>
        <taxon>Mycolicibacterium</taxon>
    </lineage>
</organism>
<dbReference type="InterPro" id="IPR009057">
    <property type="entry name" value="Homeodomain-like_sf"/>
</dbReference>
<feature type="DNA-binding region" description="H-T-H motif" evidence="4">
    <location>
        <begin position="43"/>
        <end position="62"/>
    </location>
</feature>
<dbReference type="PANTHER" id="PTHR30055:SF234">
    <property type="entry name" value="HTH-TYPE TRANSCRIPTIONAL REGULATOR BETI"/>
    <property type="match status" value="1"/>
</dbReference>
<protein>
    <submittedName>
        <fullName evidence="6">TetR family transcriptional regulator</fullName>
    </submittedName>
</protein>
<evidence type="ECO:0000256" key="2">
    <source>
        <dbReference type="ARBA" id="ARBA00023125"/>
    </source>
</evidence>
<dbReference type="GO" id="GO:0000976">
    <property type="term" value="F:transcription cis-regulatory region binding"/>
    <property type="evidence" value="ECO:0007669"/>
    <property type="project" value="TreeGrafter"/>
</dbReference>
<evidence type="ECO:0000256" key="4">
    <source>
        <dbReference type="PROSITE-ProRule" id="PRU00335"/>
    </source>
</evidence>
<comment type="caution">
    <text evidence="6">The sequence shown here is derived from an EMBL/GenBank/DDBJ whole genome shotgun (WGS) entry which is preliminary data.</text>
</comment>
<keyword evidence="7" id="KW-1185">Reference proteome</keyword>
<keyword evidence="1" id="KW-0805">Transcription regulation</keyword>
<dbReference type="GO" id="GO:0003700">
    <property type="term" value="F:DNA-binding transcription factor activity"/>
    <property type="evidence" value="ECO:0007669"/>
    <property type="project" value="TreeGrafter"/>
</dbReference>
<dbReference type="AlphaFoldDB" id="A0A0D1L4S7"/>
<dbReference type="PROSITE" id="PS50977">
    <property type="entry name" value="HTH_TETR_2"/>
    <property type="match status" value="1"/>
</dbReference>
<name>A0A0D1L4S7_9MYCO</name>
<dbReference type="PANTHER" id="PTHR30055">
    <property type="entry name" value="HTH-TYPE TRANSCRIPTIONAL REGULATOR RUTR"/>
    <property type="match status" value="1"/>
</dbReference>
<evidence type="ECO:0000256" key="1">
    <source>
        <dbReference type="ARBA" id="ARBA00023015"/>
    </source>
</evidence>
<keyword evidence="3" id="KW-0804">Transcription</keyword>
<gene>
    <name evidence="6" type="ORF">TL10_16635</name>
</gene>
<evidence type="ECO:0000313" key="6">
    <source>
        <dbReference type="EMBL" id="KIU15910.1"/>
    </source>
</evidence>
<dbReference type="OrthoDB" id="6077212at2"/>
<dbReference type="SUPFAM" id="SSF46689">
    <property type="entry name" value="Homeodomain-like"/>
    <property type="match status" value="1"/>
</dbReference>
<reference evidence="6 7" key="1">
    <citation type="submission" date="2015-01" db="EMBL/GenBank/DDBJ databases">
        <title>Genome sequence of Mycobacterium llatzerense and Mycobacterium immunogenum recovered from brain abscess.</title>
        <authorList>
            <person name="Greninger A.L."/>
            <person name="Langelier C."/>
            <person name="Cunningham G."/>
            <person name="Chiu C.Y."/>
            <person name="Miller S."/>
        </authorList>
    </citation>
    <scope>NUCLEOTIDE SEQUENCE [LARGE SCALE GENOMIC DNA]</scope>
    <source>
        <strain evidence="6 7">CLUC14</strain>
    </source>
</reference>
<proteinExistence type="predicted"/>
<dbReference type="EMBL" id="JXST01000022">
    <property type="protein sequence ID" value="KIU15910.1"/>
    <property type="molecule type" value="Genomic_DNA"/>
</dbReference>
<dbReference type="InterPro" id="IPR050109">
    <property type="entry name" value="HTH-type_TetR-like_transc_reg"/>
</dbReference>
<dbReference type="STRING" id="280871.TL10_16635"/>
<dbReference type="PRINTS" id="PR00455">
    <property type="entry name" value="HTHTETR"/>
</dbReference>
<evidence type="ECO:0000259" key="5">
    <source>
        <dbReference type="PROSITE" id="PS50977"/>
    </source>
</evidence>